<dbReference type="InterPro" id="IPR032867">
    <property type="entry name" value="DYW_dom"/>
</dbReference>
<dbReference type="Pfam" id="PF01535">
    <property type="entry name" value="PPR"/>
    <property type="match status" value="2"/>
</dbReference>
<protein>
    <submittedName>
        <fullName evidence="6">Chlororespiratory reduction 2</fullName>
    </submittedName>
</protein>
<dbReference type="GO" id="GO:0008270">
    <property type="term" value="F:zinc ion binding"/>
    <property type="evidence" value="ECO:0007669"/>
    <property type="project" value="InterPro"/>
</dbReference>
<evidence type="ECO:0000256" key="2">
    <source>
        <dbReference type="ARBA" id="ARBA00022737"/>
    </source>
</evidence>
<dbReference type="GO" id="GO:0009451">
    <property type="term" value="P:RNA modification"/>
    <property type="evidence" value="ECO:0007669"/>
    <property type="project" value="InterPro"/>
</dbReference>
<dbReference type="OrthoDB" id="185373at2759"/>
<feature type="repeat" description="PPR" evidence="4">
    <location>
        <begin position="249"/>
        <end position="283"/>
    </location>
</feature>
<gene>
    <name evidence="6" type="ORF">FCM35_KLT06213</name>
</gene>
<dbReference type="FunFam" id="1.25.40.10:FF:000341">
    <property type="entry name" value="Pentatricopeptide repeat-containing protein chloroplastic"/>
    <property type="match status" value="1"/>
</dbReference>
<dbReference type="InterPro" id="IPR046960">
    <property type="entry name" value="PPR_At4g14850-like_plant"/>
</dbReference>
<comment type="caution">
    <text evidence="6">The sequence shown here is derived from an EMBL/GenBank/DDBJ whole genome shotgun (WGS) entry which is preliminary data.</text>
</comment>
<dbReference type="PROSITE" id="PS51375">
    <property type="entry name" value="PPR"/>
    <property type="match status" value="3"/>
</dbReference>
<dbReference type="Gene3D" id="1.25.40.10">
    <property type="entry name" value="Tetratricopeptide repeat domain"/>
    <property type="match status" value="4"/>
</dbReference>
<evidence type="ECO:0000256" key="1">
    <source>
        <dbReference type="ARBA" id="ARBA00006643"/>
    </source>
</evidence>
<accession>A0A833QLT1</accession>
<feature type="repeat" description="PPR" evidence="4">
    <location>
        <begin position="143"/>
        <end position="177"/>
    </location>
</feature>
<dbReference type="GO" id="GO:0010467">
    <property type="term" value="P:gene expression"/>
    <property type="evidence" value="ECO:0007669"/>
    <property type="project" value="UniProtKB-ARBA"/>
</dbReference>
<dbReference type="PANTHER" id="PTHR47926">
    <property type="entry name" value="PENTATRICOPEPTIDE REPEAT-CONTAINING PROTEIN"/>
    <property type="match status" value="1"/>
</dbReference>
<dbReference type="GO" id="GO:0003723">
    <property type="term" value="F:RNA binding"/>
    <property type="evidence" value="ECO:0007669"/>
    <property type="project" value="InterPro"/>
</dbReference>
<feature type="repeat" description="PPR" evidence="4">
    <location>
        <begin position="355"/>
        <end position="389"/>
    </location>
</feature>
<evidence type="ECO:0000313" key="6">
    <source>
        <dbReference type="EMBL" id="KAF3329135.1"/>
    </source>
</evidence>
<keyword evidence="2" id="KW-0677">Repeat</keyword>
<name>A0A833QLT1_9POAL</name>
<evidence type="ECO:0000256" key="3">
    <source>
        <dbReference type="ARBA" id="ARBA00022946"/>
    </source>
</evidence>
<reference evidence="6" key="1">
    <citation type="submission" date="2020-01" db="EMBL/GenBank/DDBJ databases">
        <title>Genome sequence of Kobresia littledalei, the first chromosome-level genome in the family Cyperaceae.</title>
        <authorList>
            <person name="Qu G."/>
        </authorList>
    </citation>
    <scope>NUCLEOTIDE SEQUENCE</scope>
    <source>
        <strain evidence="6">C.B.Clarke</strain>
        <tissue evidence="6">Leaf</tissue>
    </source>
</reference>
<dbReference type="Pfam" id="PF13041">
    <property type="entry name" value="PPR_2"/>
    <property type="match status" value="2"/>
</dbReference>
<dbReference type="Proteomes" id="UP000623129">
    <property type="component" value="Unassembled WGS sequence"/>
</dbReference>
<dbReference type="NCBIfam" id="TIGR00756">
    <property type="entry name" value="PPR"/>
    <property type="match status" value="4"/>
</dbReference>
<dbReference type="InterPro" id="IPR011990">
    <property type="entry name" value="TPR-like_helical_dom_sf"/>
</dbReference>
<dbReference type="Pfam" id="PF14432">
    <property type="entry name" value="DYW_deaminase"/>
    <property type="match status" value="1"/>
</dbReference>
<organism evidence="6 7">
    <name type="scientific">Carex littledalei</name>
    <dbReference type="NCBI Taxonomy" id="544730"/>
    <lineage>
        <taxon>Eukaryota</taxon>
        <taxon>Viridiplantae</taxon>
        <taxon>Streptophyta</taxon>
        <taxon>Embryophyta</taxon>
        <taxon>Tracheophyta</taxon>
        <taxon>Spermatophyta</taxon>
        <taxon>Magnoliopsida</taxon>
        <taxon>Liliopsida</taxon>
        <taxon>Poales</taxon>
        <taxon>Cyperaceae</taxon>
        <taxon>Cyperoideae</taxon>
        <taxon>Cariceae</taxon>
        <taxon>Carex</taxon>
        <taxon>Carex subgen. Euthyceras</taxon>
    </lineage>
</organism>
<dbReference type="Pfam" id="PF12854">
    <property type="entry name" value="PPR_1"/>
    <property type="match status" value="1"/>
</dbReference>
<feature type="domain" description="DYW" evidence="5">
    <location>
        <begin position="570"/>
        <end position="662"/>
    </location>
</feature>
<evidence type="ECO:0000259" key="5">
    <source>
        <dbReference type="Pfam" id="PF14432"/>
    </source>
</evidence>
<dbReference type="InterPro" id="IPR046848">
    <property type="entry name" value="E_motif"/>
</dbReference>
<keyword evidence="3" id="KW-0809">Transit peptide</keyword>
<dbReference type="EMBL" id="SWLB01000015">
    <property type="protein sequence ID" value="KAF3329135.1"/>
    <property type="molecule type" value="Genomic_DNA"/>
</dbReference>
<dbReference type="FunFam" id="1.25.40.10:FF:000073">
    <property type="entry name" value="Pentatricopeptide repeat-containing protein chloroplastic"/>
    <property type="match status" value="1"/>
</dbReference>
<comment type="similarity">
    <text evidence="1">Belongs to the PPR family. PCMP-H subfamily.</text>
</comment>
<dbReference type="InterPro" id="IPR002885">
    <property type="entry name" value="PPR_rpt"/>
</dbReference>
<dbReference type="Pfam" id="PF20431">
    <property type="entry name" value="E_motif"/>
    <property type="match status" value="1"/>
</dbReference>
<proteinExistence type="inferred from homology"/>
<dbReference type="PANTHER" id="PTHR47926:SF482">
    <property type="entry name" value="PENTATRICOPEPTIDE REPEAT-CONTAINING PROTEIN CHLOROPLASTIC"/>
    <property type="match status" value="1"/>
</dbReference>
<keyword evidence="7" id="KW-1185">Reference proteome</keyword>
<evidence type="ECO:0000256" key="4">
    <source>
        <dbReference type="PROSITE-ProRule" id="PRU00708"/>
    </source>
</evidence>
<evidence type="ECO:0000313" key="7">
    <source>
        <dbReference type="Proteomes" id="UP000623129"/>
    </source>
</evidence>
<sequence length="662" mass="74542">MANLHLTGLTPFLHKSKATRRPFFSPQYKAFKSFSSANAIKSPPPMAHNQNHQIQILCKQGNLSRALKVLPLEPKPTQRTFESLILACCQLNNPSYGSVIHRCIIDSGFDTDPFLSTRLIDMYSRFGLLSVAWQVFDNTPTKTIFVWNAMLKALQADDQAEEALSLFSEMNWTGVELDSFSYSYALKSCIACSADSSSAPNRVKQIHCDAVRRRYDSHINVATTLLDCYAKLGLTSYAEQVFDEMPVRNLVTWSAMISCYVRNERPYDALNLFCEMMVSGDMNLAPNAVTIVSVLLACAGLAALSQGKILHGYILRRGLESVLSVNNALVSMYIKAGSIVLGRRMFDYVNSCKRDVVSWNSLISGYGMYGSYHEAIQVFDEMLQSGVTPSVVSFVSVLGACSHCGLVEEGKRIFHLMTEKYNVVPHVEHYSCMVDLLGRAGLLDEAVKIIEEMPVEPSPQVWGSLLGACRKYGHVEYAELACFHLFDLEPKNSGNYVLLADVYTKAQMPEEVDRVKKLLEERSLPKLAGCSWIEVSKKIYSFETVDEMNPQIQEIHSLLVELVTAIKRHGYVPNTKVVLYDLEQEEKERLLLRHSEKLALAFGLINGKKGEVIRITKNLRLCEDCHSFTKLVSKFAKREILVRDVNRFHHFSDGVCSCMDYW</sequence>
<dbReference type="FunFam" id="1.25.40.10:FF:001104">
    <property type="entry name" value="Uncharacterized protein"/>
    <property type="match status" value="1"/>
</dbReference>
<dbReference type="AlphaFoldDB" id="A0A833QLT1"/>